<reference evidence="2" key="2">
    <citation type="submission" date="2013-05" db="EMBL/GenBank/DDBJ databases">
        <title>The genome and transcriptome of Haemonchus contortus: a key model parasite for drug and vaccine discovery.</title>
        <authorList>
            <person name="Laing R."/>
            <person name="Kikuchi T."/>
            <person name="Martinelli A."/>
            <person name="Tsai I.J."/>
            <person name="Beech R.N."/>
            <person name="Redman E."/>
            <person name="Holroyd N."/>
            <person name="Bartley D.J."/>
            <person name="Beasley H."/>
            <person name="Britton C."/>
            <person name="Curran D."/>
            <person name="Devaney E."/>
            <person name="Gilabert A."/>
            <person name="Jackson F."/>
            <person name="Hunt M."/>
            <person name="Johnston S."/>
            <person name="Kryukov I."/>
            <person name="Li K."/>
            <person name="Morrison A.A."/>
            <person name="Reid A.J."/>
            <person name="Sargison N."/>
            <person name="Saunders G."/>
            <person name="Wasmuth J.D."/>
            <person name="Wolstenholme A."/>
            <person name="Berriman M."/>
            <person name="Gilleard J.S."/>
            <person name="Cotton J.A."/>
        </authorList>
    </citation>
    <scope>NUCLEOTIDE SEQUENCE [LARGE SCALE GENOMIC DNA]</scope>
    <source>
        <strain evidence="2">ISE/inbred ISE</strain>
    </source>
</reference>
<evidence type="ECO:0000313" key="2">
    <source>
        <dbReference type="EMBL" id="CDL96487.1"/>
    </source>
</evidence>
<organism evidence="2">
    <name type="scientific">Haemonchus contortus</name>
    <name type="common">Barber pole worm</name>
    <dbReference type="NCBI Taxonomy" id="6289"/>
    <lineage>
        <taxon>Eukaryota</taxon>
        <taxon>Metazoa</taxon>
        <taxon>Ecdysozoa</taxon>
        <taxon>Nematoda</taxon>
        <taxon>Chromadorea</taxon>
        <taxon>Rhabditida</taxon>
        <taxon>Rhabditina</taxon>
        <taxon>Rhabditomorpha</taxon>
        <taxon>Strongyloidea</taxon>
        <taxon>Trichostrongylidae</taxon>
        <taxon>Haemonchus</taxon>
    </lineage>
</organism>
<dbReference type="EMBL" id="CAVP010060595">
    <property type="protein sequence ID" value="CDL96487.1"/>
    <property type="molecule type" value="Genomic_DNA"/>
</dbReference>
<comment type="caution">
    <text evidence="2">The sequence shown here is derived from an EMBL/GenBank/DDBJ whole genome shotgun (WGS) entry which is preliminary data.</text>
</comment>
<reference evidence="2" key="1">
    <citation type="submission" date="2013-03" db="EMBL/GenBank/DDBJ databases">
        <authorList>
            <person name="Aslett M."/>
        </authorList>
    </citation>
    <scope>NUCLEOTIDE SEQUENCE [LARGE SCALE GENOMIC DNA]</scope>
    <source>
        <strain evidence="2">ISE/inbred ISE</strain>
    </source>
</reference>
<gene>
    <name evidence="2" type="ORF">HCOI_01835700</name>
</gene>
<feature type="region of interest" description="Disordered" evidence="1">
    <location>
        <begin position="1"/>
        <end position="72"/>
    </location>
</feature>
<dbReference type="AlphaFoldDB" id="W6NX84"/>
<sequence length="72" mass="8578">MGSRERRHRQRLDTSGPLRIIATSSITHIQRQRRGEDTKRQRRRQWRQRDPHRPAGLPDEAEDDDLDSPRLG</sequence>
<name>W6NX84_HAECO</name>
<evidence type="ECO:0000256" key="1">
    <source>
        <dbReference type="SAM" id="MobiDB-lite"/>
    </source>
</evidence>
<feature type="non-terminal residue" evidence="2">
    <location>
        <position position="72"/>
    </location>
</feature>
<feature type="compositionally biased region" description="Basic residues" evidence="1">
    <location>
        <begin position="1"/>
        <end position="10"/>
    </location>
</feature>
<proteinExistence type="predicted"/>
<accession>W6NX84</accession>
<protein>
    <submittedName>
        <fullName evidence="2">Uncharacterized protein</fullName>
    </submittedName>
</protein>